<keyword evidence="3" id="KW-1003">Cell membrane</keyword>
<dbReference type="SUPFAM" id="SSF52540">
    <property type="entry name" value="P-loop containing nucleoside triphosphate hydrolases"/>
    <property type="match status" value="1"/>
</dbReference>
<dbReference type="Pfam" id="PF00664">
    <property type="entry name" value="ABC_membrane"/>
    <property type="match status" value="1"/>
</dbReference>
<feature type="transmembrane region" description="Helical" evidence="9">
    <location>
        <begin position="142"/>
        <end position="160"/>
    </location>
</feature>
<proteinExistence type="predicted"/>
<evidence type="ECO:0000256" key="3">
    <source>
        <dbReference type="ARBA" id="ARBA00022475"/>
    </source>
</evidence>
<evidence type="ECO:0000256" key="2">
    <source>
        <dbReference type="ARBA" id="ARBA00022448"/>
    </source>
</evidence>
<dbReference type="Pfam" id="PF00005">
    <property type="entry name" value="ABC_tran"/>
    <property type="match status" value="1"/>
</dbReference>
<evidence type="ECO:0000256" key="6">
    <source>
        <dbReference type="ARBA" id="ARBA00022840"/>
    </source>
</evidence>
<keyword evidence="2" id="KW-0813">Transport</keyword>
<feature type="non-terminal residue" evidence="12">
    <location>
        <position position="1"/>
    </location>
</feature>
<dbReference type="PROSITE" id="PS50893">
    <property type="entry name" value="ABC_TRANSPORTER_2"/>
    <property type="match status" value="1"/>
</dbReference>
<evidence type="ECO:0000256" key="4">
    <source>
        <dbReference type="ARBA" id="ARBA00022692"/>
    </source>
</evidence>
<dbReference type="CDD" id="cd07346">
    <property type="entry name" value="ABC_6TM_exporters"/>
    <property type="match status" value="1"/>
</dbReference>
<dbReference type="GO" id="GO:0005524">
    <property type="term" value="F:ATP binding"/>
    <property type="evidence" value="ECO:0007669"/>
    <property type="project" value="UniProtKB-KW"/>
</dbReference>
<dbReference type="InterPro" id="IPR027417">
    <property type="entry name" value="P-loop_NTPase"/>
</dbReference>
<feature type="transmembrane region" description="Helical" evidence="9">
    <location>
        <begin position="246"/>
        <end position="263"/>
    </location>
</feature>
<dbReference type="GO" id="GO:0016887">
    <property type="term" value="F:ATP hydrolysis activity"/>
    <property type="evidence" value="ECO:0007669"/>
    <property type="project" value="InterPro"/>
</dbReference>
<protein>
    <submittedName>
        <fullName evidence="12">Heterodimeric efflux ABC transporter, permease/ATP-binding subunit 1</fullName>
    </submittedName>
</protein>
<feature type="transmembrane region" description="Helical" evidence="9">
    <location>
        <begin position="39"/>
        <end position="63"/>
    </location>
</feature>
<dbReference type="PANTHER" id="PTHR43394:SF1">
    <property type="entry name" value="ATP-BINDING CASSETTE SUB-FAMILY B MEMBER 10, MITOCHONDRIAL"/>
    <property type="match status" value="1"/>
</dbReference>
<keyword evidence="7 9" id="KW-1133">Transmembrane helix</keyword>
<evidence type="ECO:0000259" key="10">
    <source>
        <dbReference type="PROSITE" id="PS50893"/>
    </source>
</evidence>
<feature type="domain" description="ABC transporter" evidence="10">
    <location>
        <begin position="318"/>
        <end position="552"/>
    </location>
</feature>
<feature type="transmembrane region" description="Helical" evidence="9">
    <location>
        <begin position="117"/>
        <end position="136"/>
    </location>
</feature>
<dbReference type="FunFam" id="3.40.50.300:FF:000299">
    <property type="entry name" value="ABC transporter ATP-binding protein/permease"/>
    <property type="match status" value="1"/>
</dbReference>
<dbReference type="Gene3D" id="3.40.50.300">
    <property type="entry name" value="P-loop containing nucleotide triphosphate hydrolases"/>
    <property type="match status" value="1"/>
</dbReference>
<dbReference type="InterPro" id="IPR039421">
    <property type="entry name" value="Type_1_exporter"/>
</dbReference>
<dbReference type="SMART" id="SM00382">
    <property type="entry name" value="AAA"/>
    <property type="match status" value="1"/>
</dbReference>
<sequence>RASLLSVMLLGSIGLQLINPQILRYFIDTAAVGGTVQTLINAATLFIGVALLTQLLSVTATYLGEQVGWRATNVLRADLALHCLQLDMPFHHKHTPGEMIERIDGDITALANLFSQLVIRILGNILLLIGVLIVVWAEDWRVGAILTVFATAAFAVLNYFSDRAVPHFKAEREAGANLFGFLEERLNALEDVRANGGGAYAMQRYFHWMRELYRKGRKAGIAGTNLWVVTTGLFTVGILIVFGAGAYLFGAGSITIGTVYLFVQYTMMLRQPLEEIAEQMKEFQRAGASIIRVQELLELQPTIVDGPGTEVAAGPLGVEFRDVTFSYDQDQPVVEHLDFRLEPGTVLGLLGRTGSGKTTITRLLHRLYDPARGTILVGGHDVRDARLADLRRWIGIVTQDVQLFQASVRDNLTFFDPEIGDEQIECVLREIGLWEWCVALPEGLDTELAAGGSGLSAGEAQLLAFARVFLRDPGLVILDEASSRLDPATERLVDNAISRLLDNRTGIIIAHRLGTVARADEIMILENGGIAEHGAREQLANDDSSRFAQLLRTGLEEVLA</sequence>
<evidence type="ECO:0000256" key="8">
    <source>
        <dbReference type="ARBA" id="ARBA00023136"/>
    </source>
</evidence>
<dbReference type="InterPro" id="IPR003439">
    <property type="entry name" value="ABC_transporter-like_ATP-bd"/>
</dbReference>
<evidence type="ECO:0000256" key="9">
    <source>
        <dbReference type="SAM" id="Phobius"/>
    </source>
</evidence>
<dbReference type="InterPro" id="IPR036640">
    <property type="entry name" value="ABC1_TM_sf"/>
</dbReference>
<dbReference type="EMBL" id="CADCTR010000569">
    <property type="protein sequence ID" value="CAA9249411.1"/>
    <property type="molecule type" value="Genomic_DNA"/>
</dbReference>
<evidence type="ECO:0000256" key="5">
    <source>
        <dbReference type="ARBA" id="ARBA00022741"/>
    </source>
</evidence>
<feature type="domain" description="ABC transmembrane type-1" evidence="11">
    <location>
        <begin position="4"/>
        <end position="285"/>
    </location>
</feature>
<dbReference type="GO" id="GO:0015421">
    <property type="term" value="F:ABC-type oligopeptide transporter activity"/>
    <property type="evidence" value="ECO:0007669"/>
    <property type="project" value="TreeGrafter"/>
</dbReference>
<dbReference type="PANTHER" id="PTHR43394">
    <property type="entry name" value="ATP-DEPENDENT PERMEASE MDL1, MITOCHONDRIAL"/>
    <property type="match status" value="1"/>
</dbReference>
<dbReference type="InterPro" id="IPR017871">
    <property type="entry name" value="ABC_transporter-like_CS"/>
</dbReference>
<name>A0A6J4IFU5_9CHLR</name>
<organism evidence="12">
    <name type="scientific">uncultured Chloroflexia bacterium</name>
    <dbReference type="NCBI Taxonomy" id="1672391"/>
    <lineage>
        <taxon>Bacteria</taxon>
        <taxon>Bacillati</taxon>
        <taxon>Chloroflexota</taxon>
        <taxon>Chloroflexia</taxon>
        <taxon>environmental samples</taxon>
    </lineage>
</organism>
<keyword evidence="6 12" id="KW-0067">ATP-binding</keyword>
<dbReference type="InterPro" id="IPR011527">
    <property type="entry name" value="ABC1_TM_dom"/>
</dbReference>
<gene>
    <name evidence="12" type="ORF">AVDCRST_MAG93-1682</name>
</gene>
<comment type="subcellular location">
    <subcellularLocation>
        <location evidence="1">Cell membrane</location>
        <topology evidence="1">Multi-pass membrane protein</topology>
    </subcellularLocation>
</comment>
<reference evidence="12" key="1">
    <citation type="submission" date="2020-02" db="EMBL/GenBank/DDBJ databases">
        <authorList>
            <person name="Meier V. D."/>
        </authorList>
    </citation>
    <scope>NUCLEOTIDE SEQUENCE</scope>
    <source>
        <strain evidence="12">AVDCRST_MAG93</strain>
    </source>
</reference>
<feature type="transmembrane region" description="Helical" evidence="9">
    <location>
        <begin position="219"/>
        <end position="240"/>
    </location>
</feature>
<dbReference type="GO" id="GO:0005886">
    <property type="term" value="C:plasma membrane"/>
    <property type="evidence" value="ECO:0007669"/>
    <property type="project" value="UniProtKB-SubCell"/>
</dbReference>
<evidence type="ECO:0000259" key="11">
    <source>
        <dbReference type="PROSITE" id="PS50929"/>
    </source>
</evidence>
<keyword evidence="4 9" id="KW-0812">Transmembrane</keyword>
<evidence type="ECO:0000256" key="7">
    <source>
        <dbReference type="ARBA" id="ARBA00022989"/>
    </source>
</evidence>
<dbReference type="PROSITE" id="PS50929">
    <property type="entry name" value="ABC_TM1F"/>
    <property type="match status" value="1"/>
</dbReference>
<evidence type="ECO:0000256" key="1">
    <source>
        <dbReference type="ARBA" id="ARBA00004651"/>
    </source>
</evidence>
<keyword evidence="8 9" id="KW-0472">Membrane</keyword>
<dbReference type="SUPFAM" id="SSF90123">
    <property type="entry name" value="ABC transporter transmembrane region"/>
    <property type="match status" value="1"/>
</dbReference>
<dbReference type="PROSITE" id="PS00211">
    <property type="entry name" value="ABC_TRANSPORTER_1"/>
    <property type="match status" value="1"/>
</dbReference>
<accession>A0A6J4IFU5</accession>
<dbReference type="InterPro" id="IPR003593">
    <property type="entry name" value="AAA+_ATPase"/>
</dbReference>
<evidence type="ECO:0000313" key="12">
    <source>
        <dbReference type="EMBL" id="CAA9249411.1"/>
    </source>
</evidence>
<dbReference type="Gene3D" id="1.20.1560.10">
    <property type="entry name" value="ABC transporter type 1, transmembrane domain"/>
    <property type="match status" value="1"/>
</dbReference>
<keyword evidence="5" id="KW-0547">Nucleotide-binding</keyword>
<dbReference type="AlphaFoldDB" id="A0A6J4IFU5"/>